<dbReference type="AlphaFoldDB" id="A0A371CQM6"/>
<keyword evidence="3" id="KW-1185">Reference proteome</keyword>
<name>A0A371CQM6_9APHY</name>
<evidence type="ECO:0000313" key="3">
    <source>
        <dbReference type="Proteomes" id="UP000256964"/>
    </source>
</evidence>
<gene>
    <name evidence="2" type="ORF">OH76DRAFT_94343</name>
</gene>
<dbReference type="InterPro" id="IPR000210">
    <property type="entry name" value="BTB/POZ_dom"/>
</dbReference>
<sequence length="330" mass="37496">MSYALAVDAMDQSFCELSLVEQESGLARNPEVADTVEVVLLAGPSVRLSRKRLAQLSSFFDEVFAPSAAQNEVAGCPVFIVDDTRFDFQQFIAYIYCPVEPAVNECHDFSIIAALLRMCFKYRMHRPLADAKNRLRAMFPHTLEDWSAWDRILPFKPVRYHLAFEALNSVRLLGDSVVDILPAVLYHCALFDADIIRQGAPRIDGTLEKLTEEDIKLVLAAQGIIMEHAVKLTMDIIECDTFHGPRRFRRALTSQEHAGLVWCADTFATLLTNDPLHWSMVYVADYAYGGQWRPELKPTVEQWQNDLWDRLVRLARGEARSTQYLLDPGV</sequence>
<dbReference type="EMBL" id="KZ857481">
    <property type="protein sequence ID" value="RDX42586.1"/>
    <property type="molecule type" value="Genomic_DNA"/>
</dbReference>
<reference evidence="2 3" key="1">
    <citation type="journal article" date="2018" name="Biotechnol. Biofuels">
        <title>Integrative visual omics of the white-rot fungus Polyporus brumalis exposes the biotechnological potential of its oxidative enzymes for delignifying raw plant biomass.</title>
        <authorList>
            <person name="Miyauchi S."/>
            <person name="Rancon A."/>
            <person name="Drula E."/>
            <person name="Hage H."/>
            <person name="Chaduli D."/>
            <person name="Favel A."/>
            <person name="Grisel S."/>
            <person name="Henrissat B."/>
            <person name="Herpoel-Gimbert I."/>
            <person name="Ruiz-Duenas F.J."/>
            <person name="Chevret D."/>
            <person name="Hainaut M."/>
            <person name="Lin J."/>
            <person name="Wang M."/>
            <person name="Pangilinan J."/>
            <person name="Lipzen A."/>
            <person name="Lesage-Meessen L."/>
            <person name="Navarro D."/>
            <person name="Riley R."/>
            <person name="Grigoriev I.V."/>
            <person name="Zhou S."/>
            <person name="Raouche S."/>
            <person name="Rosso M.N."/>
        </authorList>
    </citation>
    <scope>NUCLEOTIDE SEQUENCE [LARGE SCALE GENOMIC DNA]</scope>
    <source>
        <strain evidence="2 3">BRFM 1820</strain>
    </source>
</reference>
<dbReference type="OrthoDB" id="10449132at2759"/>
<accession>A0A371CQM6</accession>
<evidence type="ECO:0000259" key="1">
    <source>
        <dbReference type="PROSITE" id="PS50097"/>
    </source>
</evidence>
<proteinExistence type="predicted"/>
<protein>
    <recommendedName>
        <fullName evidence="1">BTB domain-containing protein</fullName>
    </recommendedName>
</protein>
<evidence type="ECO:0000313" key="2">
    <source>
        <dbReference type="EMBL" id="RDX42586.1"/>
    </source>
</evidence>
<dbReference type="Proteomes" id="UP000256964">
    <property type="component" value="Unassembled WGS sequence"/>
</dbReference>
<dbReference type="PROSITE" id="PS50097">
    <property type="entry name" value="BTB"/>
    <property type="match status" value="1"/>
</dbReference>
<organism evidence="2 3">
    <name type="scientific">Lentinus brumalis</name>
    <dbReference type="NCBI Taxonomy" id="2498619"/>
    <lineage>
        <taxon>Eukaryota</taxon>
        <taxon>Fungi</taxon>
        <taxon>Dikarya</taxon>
        <taxon>Basidiomycota</taxon>
        <taxon>Agaricomycotina</taxon>
        <taxon>Agaricomycetes</taxon>
        <taxon>Polyporales</taxon>
        <taxon>Polyporaceae</taxon>
        <taxon>Lentinus</taxon>
    </lineage>
</organism>
<feature type="domain" description="BTB" evidence="1">
    <location>
        <begin position="33"/>
        <end position="96"/>
    </location>
</feature>